<keyword evidence="5 9" id="KW-0064">Aspartyl protease</keyword>
<evidence type="ECO:0000313" key="11">
    <source>
        <dbReference type="EMBL" id="GAA4758783.1"/>
    </source>
</evidence>
<feature type="active site" evidence="9">
    <location>
        <position position="144"/>
    </location>
</feature>
<evidence type="ECO:0000256" key="6">
    <source>
        <dbReference type="ARBA" id="ARBA00022801"/>
    </source>
</evidence>
<accession>A0ABP8ZKS7</accession>
<feature type="active site" evidence="9">
    <location>
        <position position="158"/>
    </location>
</feature>
<keyword evidence="12" id="KW-1185">Reference proteome</keyword>
<gene>
    <name evidence="9 11" type="primary">lspA</name>
    <name evidence="11" type="ORF">GCM10023350_50840</name>
</gene>
<dbReference type="HAMAP" id="MF_00161">
    <property type="entry name" value="LspA"/>
    <property type="match status" value="1"/>
</dbReference>
<evidence type="ECO:0000256" key="9">
    <source>
        <dbReference type="HAMAP-Rule" id="MF_00161"/>
    </source>
</evidence>
<dbReference type="NCBIfam" id="TIGR00077">
    <property type="entry name" value="lspA"/>
    <property type="match status" value="1"/>
</dbReference>
<dbReference type="InterPro" id="IPR001872">
    <property type="entry name" value="Peptidase_A8"/>
</dbReference>
<dbReference type="PANTHER" id="PTHR33695">
    <property type="entry name" value="LIPOPROTEIN SIGNAL PEPTIDASE"/>
    <property type="match status" value="1"/>
</dbReference>
<evidence type="ECO:0000256" key="7">
    <source>
        <dbReference type="ARBA" id="ARBA00022989"/>
    </source>
</evidence>
<comment type="subcellular location">
    <subcellularLocation>
        <location evidence="9">Cell membrane</location>
        <topology evidence="9">Multi-pass membrane protein</topology>
    </subcellularLocation>
</comment>
<keyword evidence="6 9" id="KW-0378">Hydrolase</keyword>
<keyword evidence="8 9" id="KW-0472">Membrane</keyword>
<keyword evidence="2 9" id="KW-1003">Cell membrane</keyword>
<comment type="caution">
    <text evidence="11">The sequence shown here is derived from an EMBL/GenBank/DDBJ whole genome shotgun (WGS) entry which is preliminary data.</text>
</comment>
<dbReference type="Proteomes" id="UP001499882">
    <property type="component" value="Unassembled WGS sequence"/>
</dbReference>
<comment type="function">
    <text evidence="9">This protein specifically catalyzes the removal of signal peptides from prolipoproteins.</text>
</comment>
<dbReference type="RefSeq" id="WP_345529918.1">
    <property type="nucleotide sequence ID" value="NZ_BAABKN010000036.1"/>
</dbReference>
<keyword evidence="7 9" id="KW-1133">Transmembrane helix</keyword>
<evidence type="ECO:0000256" key="2">
    <source>
        <dbReference type="ARBA" id="ARBA00022475"/>
    </source>
</evidence>
<evidence type="ECO:0000256" key="4">
    <source>
        <dbReference type="ARBA" id="ARBA00022692"/>
    </source>
</evidence>
<dbReference type="EC" id="3.4.23.36" evidence="9"/>
<sequence length="199" mass="21244">MQAARGASLTGDHEVDPPVRPRGSKIRLLAVFGLVAVVMYAVDVISKIIAVDRLDGRLDVEIVGDFFVLHLVRNPGAAFSTGTGYTQVFSCLAIAAVVVILVLARRIGSLGWAFALGFLLAGVAGNLTDRLLRDPAPLRGHVIDFFMLPNWPVFNVADICINVAAGLILIQVFRGVRLDGTRTPDKVATADQQPGEGTE</sequence>
<protein>
    <recommendedName>
        <fullName evidence="9">Lipoprotein signal peptidase</fullName>
        <ecNumber evidence="9">3.4.23.36</ecNumber>
    </recommendedName>
    <alternativeName>
        <fullName evidence="9">Prolipoprotein signal peptidase</fullName>
    </alternativeName>
    <alternativeName>
        <fullName evidence="9">Signal peptidase II</fullName>
        <shortName evidence="9">SPase II</shortName>
    </alternativeName>
</protein>
<evidence type="ECO:0000256" key="8">
    <source>
        <dbReference type="ARBA" id="ARBA00023136"/>
    </source>
</evidence>
<keyword evidence="4 9" id="KW-0812">Transmembrane</keyword>
<dbReference type="Pfam" id="PF01252">
    <property type="entry name" value="Peptidase_A8"/>
    <property type="match status" value="1"/>
</dbReference>
<feature type="transmembrane region" description="Helical" evidence="9">
    <location>
        <begin position="110"/>
        <end position="128"/>
    </location>
</feature>
<feature type="transmembrane region" description="Helical" evidence="9">
    <location>
        <begin position="28"/>
        <end position="50"/>
    </location>
</feature>
<proteinExistence type="inferred from homology"/>
<organism evidence="11 12">
    <name type="scientific">Nocardioides endophyticus</name>
    <dbReference type="NCBI Taxonomy" id="1353775"/>
    <lineage>
        <taxon>Bacteria</taxon>
        <taxon>Bacillati</taxon>
        <taxon>Actinomycetota</taxon>
        <taxon>Actinomycetes</taxon>
        <taxon>Propionibacteriales</taxon>
        <taxon>Nocardioidaceae</taxon>
        <taxon>Nocardioides</taxon>
    </lineage>
</organism>
<evidence type="ECO:0000313" key="12">
    <source>
        <dbReference type="Proteomes" id="UP001499882"/>
    </source>
</evidence>
<reference evidence="12" key="1">
    <citation type="journal article" date="2019" name="Int. J. Syst. Evol. Microbiol.">
        <title>The Global Catalogue of Microorganisms (GCM) 10K type strain sequencing project: providing services to taxonomists for standard genome sequencing and annotation.</title>
        <authorList>
            <consortium name="The Broad Institute Genomics Platform"/>
            <consortium name="The Broad Institute Genome Sequencing Center for Infectious Disease"/>
            <person name="Wu L."/>
            <person name="Ma J."/>
        </authorList>
    </citation>
    <scope>NUCLEOTIDE SEQUENCE [LARGE SCALE GENOMIC DNA]</scope>
    <source>
        <strain evidence="12">JCM 18532</strain>
    </source>
</reference>
<comment type="pathway">
    <text evidence="9">Protein modification; lipoprotein biosynthesis (signal peptide cleavage).</text>
</comment>
<evidence type="ECO:0000256" key="5">
    <source>
        <dbReference type="ARBA" id="ARBA00022750"/>
    </source>
</evidence>
<feature type="transmembrane region" description="Helical" evidence="9">
    <location>
        <begin position="84"/>
        <end position="103"/>
    </location>
</feature>
<evidence type="ECO:0000256" key="3">
    <source>
        <dbReference type="ARBA" id="ARBA00022670"/>
    </source>
</evidence>
<evidence type="ECO:0000256" key="10">
    <source>
        <dbReference type="RuleBase" id="RU004181"/>
    </source>
</evidence>
<comment type="similarity">
    <text evidence="1 9 10">Belongs to the peptidase A8 family.</text>
</comment>
<dbReference type="PANTHER" id="PTHR33695:SF1">
    <property type="entry name" value="LIPOPROTEIN SIGNAL PEPTIDASE"/>
    <property type="match status" value="1"/>
</dbReference>
<comment type="catalytic activity">
    <reaction evidence="9">
        <text>Release of signal peptides from bacterial membrane prolipoproteins. Hydrolyzes -Xaa-Yaa-Zaa-|-(S,diacylglyceryl)Cys-, in which Xaa is hydrophobic (preferably Leu), and Yaa (Ala or Ser) and Zaa (Gly or Ala) have small, neutral side chains.</text>
        <dbReference type="EC" id="3.4.23.36"/>
    </reaction>
</comment>
<keyword evidence="3 9" id="KW-0645">Protease</keyword>
<evidence type="ECO:0000256" key="1">
    <source>
        <dbReference type="ARBA" id="ARBA00006139"/>
    </source>
</evidence>
<feature type="transmembrane region" description="Helical" evidence="9">
    <location>
        <begin position="153"/>
        <end position="173"/>
    </location>
</feature>
<dbReference type="PRINTS" id="PR00781">
    <property type="entry name" value="LIPOSIGPTASE"/>
</dbReference>
<name>A0ABP8ZKS7_9ACTN</name>
<dbReference type="EMBL" id="BAABKN010000036">
    <property type="protein sequence ID" value="GAA4758783.1"/>
    <property type="molecule type" value="Genomic_DNA"/>
</dbReference>